<keyword evidence="2" id="KW-1185">Reference proteome</keyword>
<dbReference type="PROSITE" id="PS51257">
    <property type="entry name" value="PROKAR_LIPOPROTEIN"/>
    <property type="match status" value="1"/>
</dbReference>
<dbReference type="OrthoDB" id="9102292at2"/>
<accession>A0A6S6XX35</accession>
<dbReference type="KEGG" id="doe:DENOEST_0280"/>
<dbReference type="RefSeq" id="WP_145771403.1">
    <property type="nucleotide sequence ID" value="NZ_LR778301.1"/>
</dbReference>
<dbReference type="Proteomes" id="UP000515733">
    <property type="component" value="Chromosome"/>
</dbReference>
<gene>
    <name evidence="1" type="ORF">DENOEST_0280</name>
</gene>
<organism evidence="1 2">
    <name type="scientific">Denitratisoma oestradiolicum</name>
    <dbReference type="NCBI Taxonomy" id="311182"/>
    <lineage>
        <taxon>Bacteria</taxon>
        <taxon>Pseudomonadati</taxon>
        <taxon>Pseudomonadota</taxon>
        <taxon>Betaproteobacteria</taxon>
        <taxon>Nitrosomonadales</taxon>
        <taxon>Sterolibacteriaceae</taxon>
        <taxon>Denitratisoma</taxon>
    </lineage>
</organism>
<evidence type="ECO:0000313" key="2">
    <source>
        <dbReference type="Proteomes" id="UP000515733"/>
    </source>
</evidence>
<dbReference type="EMBL" id="LR778301">
    <property type="protein sequence ID" value="CAB1367452.1"/>
    <property type="molecule type" value="Genomic_DNA"/>
</dbReference>
<evidence type="ECO:0008006" key="3">
    <source>
        <dbReference type="Google" id="ProtNLM"/>
    </source>
</evidence>
<protein>
    <recommendedName>
        <fullName evidence="3">Lipoprotein</fullName>
    </recommendedName>
</protein>
<sequence length="139" mass="14672">MNRLIPFALLVLLAGCASQSRVQLMGRDSGTQYGGLVQSDGQGTTILSVTIEGINYSGPMIRTSSADSFGFIETHSIGGRRSLPQFGTIHAYGDSTTYKALLNSPDGKGLRCDLASSSGTQGGGVCVDDQSRLFDLIYK</sequence>
<proteinExistence type="predicted"/>
<dbReference type="AlphaFoldDB" id="A0A6S6XX35"/>
<name>A0A6S6XX35_9PROT</name>
<evidence type="ECO:0000313" key="1">
    <source>
        <dbReference type="EMBL" id="CAB1367452.1"/>
    </source>
</evidence>
<reference evidence="1 2" key="1">
    <citation type="submission" date="2020-03" db="EMBL/GenBank/DDBJ databases">
        <authorList>
            <consortium name="Genoscope - CEA"/>
            <person name="William W."/>
        </authorList>
    </citation>
    <scope>NUCLEOTIDE SEQUENCE [LARGE SCALE GENOMIC DNA]</scope>
    <source>
        <strain evidence="2">DSM 16959</strain>
    </source>
</reference>